<proteinExistence type="inferred from homology"/>
<dbReference type="Gene3D" id="2.170.190.11">
    <property type="entry name" value="Molybdopterin biosynthesis moea protein, domain 3"/>
    <property type="match status" value="1"/>
</dbReference>
<dbReference type="Gene3D" id="2.40.340.10">
    <property type="entry name" value="MoeA, C-terminal, domain IV"/>
    <property type="match status" value="1"/>
</dbReference>
<dbReference type="Pfam" id="PF00994">
    <property type="entry name" value="MoCF_biosynth"/>
    <property type="match status" value="1"/>
</dbReference>
<dbReference type="AlphaFoldDB" id="A0A938XTW6"/>
<evidence type="ECO:0000256" key="8">
    <source>
        <dbReference type="ARBA" id="ARBA00047317"/>
    </source>
</evidence>
<dbReference type="SUPFAM" id="SSF63882">
    <property type="entry name" value="MoeA N-terminal region -like"/>
    <property type="match status" value="1"/>
</dbReference>
<dbReference type="NCBIfam" id="NF011068">
    <property type="entry name" value="PRK14498.1"/>
    <property type="match status" value="1"/>
</dbReference>
<comment type="cofactor">
    <cofactor evidence="9">
        <name>Mg(2+)</name>
        <dbReference type="ChEBI" id="CHEBI:18420"/>
    </cofactor>
</comment>
<evidence type="ECO:0000256" key="5">
    <source>
        <dbReference type="ARBA" id="ARBA00021108"/>
    </source>
</evidence>
<dbReference type="GO" id="GO:0046872">
    <property type="term" value="F:metal ion binding"/>
    <property type="evidence" value="ECO:0007669"/>
    <property type="project" value="UniProtKB-UniRule"/>
</dbReference>
<dbReference type="InterPro" id="IPR036135">
    <property type="entry name" value="MoeA_linker/N_sf"/>
</dbReference>
<comment type="function">
    <text evidence="1 9">Catalyzes the insertion of molybdate into adenylated molybdopterin with the concomitant release of AMP.</text>
</comment>
<dbReference type="GO" id="GO:0006777">
    <property type="term" value="P:Mo-molybdopterin cofactor biosynthetic process"/>
    <property type="evidence" value="ECO:0007669"/>
    <property type="project" value="UniProtKB-UniRule"/>
</dbReference>
<name>A0A938XTW6_9FIRM</name>
<comment type="similarity">
    <text evidence="3 9">Belongs to the MoeA family.</text>
</comment>
<dbReference type="RefSeq" id="WP_204702418.1">
    <property type="nucleotide sequence ID" value="NZ_JAFBDQ010000015.1"/>
</dbReference>
<evidence type="ECO:0000313" key="12">
    <source>
        <dbReference type="Proteomes" id="UP000774000"/>
    </source>
</evidence>
<evidence type="ECO:0000256" key="7">
    <source>
        <dbReference type="ARBA" id="ARBA00023150"/>
    </source>
</evidence>
<dbReference type="InterPro" id="IPR001453">
    <property type="entry name" value="MoaB/Mog_dom"/>
</dbReference>
<dbReference type="Pfam" id="PF03454">
    <property type="entry name" value="MoeA_C"/>
    <property type="match status" value="1"/>
</dbReference>
<dbReference type="Proteomes" id="UP000774000">
    <property type="component" value="Unassembled WGS sequence"/>
</dbReference>
<dbReference type="CDD" id="cd00887">
    <property type="entry name" value="MoeA"/>
    <property type="match status" value="1"/>
</dbReference>
<keyword evidence="9" id="KW-0460">Magnesium</keyword>
<comment type="pathway">
    <text evidence="2 9">Cofactor biosynthesis; molybdopterin biosynthesis.</text>
</comment>
<dbReference type="NCBIfam" id="TIGR00177">
    <property type="entry name" value="molyb_syn"/>
    <property type="match status" value="1"/>
</dbReference>
<dbReference type="SMART" id="SM00852">
    <property type="entry name" value="MoCF_biosynth"/>
    <property type="match status" value="1"/>
</dbReference>
<evidence type="ECO:0000256" key="9">
    <source>
        <dbReference type="RuleBase" id="RU365090"/>
    </source>
</evidence>
<keyword evidence="9" id="KW-0479">Metal-binding</keyword>
<dbReference type="SUPFAM" id="SSF53218">
    <property type="entry name" value="Molybdenum cofactor biosynthesis proteins"/>
    <property type="match status" value="1"/>
</dbReference>
<sequence length="633" mass="69220">MERNIYLDNIAVEDAQDKWYDNLEIETAVETIDVREARGRITAQAIRSNLSAPHYHASAMDGIAVVAADTAGASEKNPISLEQGTDYQMIDTGEAVPDKFNAVIMIEDVNQVAEDRVEIEVGATPWQNIRTVGESLVQGELILPTNHKLTAHDIGLVLEGGVTEIEVYHRPVVEIIPTGTELVEPGTSLEPGEIIEYNSHVLCNLAEQWGGRGVKTEIIADDYELIKTQVEQAVAEKDLVVITAGSSAGREDYTAQIVDDLGEVLVHGVSMKPGGPVVLGTIRNTPVIGVPGYPVAAALTFRLFVRPLLYQLAGDEVPEVKKVTAKSAAKVVSKLGAREYVRVKLTQLEGEQRAVPLARASGQMGSLVEADGLMAISEFSEGVTRGAEMEVELLNEGMHPADTLVMSGSNDLTLDIVKNELAQKKVDFITKSTGSLGGLTALKRKEAHLAGAHLLDTETGEYNHAYVEKHLPNRDTYLVNLVYRQQGLMLRKEDADRLQKIKDLATSDLLFINRQRGAGTRVLFDYKLEEAGINPQEINGYDRVEYTHMTLAAAIANGGADVGLGVLAAAQAFDLEFIPVAEERYDLIIPKKYENDKRIQKLLEVIRSQQFKEEVLSLSGYRTAKTGQVMEND</sequence>
<dbReference type="InterPro" id="IPR036425">
    <property type="entry name" value="MoaB/Mog-like_dom_sf"/>
</dbReference>
<keyword evidence="6 9" id="KW-0500">Molybdenum</keyword>
<keyword evidence="7 9" id="KW-0501">Molybdenum cofactor biosynthesis</keyword>
<dbReference type="Gene3D" id="3.40.980.10">
    <property type="entry name" value="MoaB/Mog-like domain"/>
    <property type="match status" value="1"/>
</dbReference>
<evidence type="ECO:0000256" key="4">
    <source>
        <dbReference type="ARBA" id="ARBA00013269"/>
    </source>
</evidence>
<dbReference type="SUPFAM" id="SSF53850">
    <property type="entry name" value="Periplasmic binding protein-like II"/>
    <property type="match status" value="1"/>
</dbReference>
<dbReference type="PANTHER" id="PTHR10192:SF16">
    <property type="entry name" value="MOLYBDOPTERIN MOLYBDENUMTRANSFERASE"/>
    <property type="match status" value="1"/>
</dbReference>
<dbReference type="EMBL" id="JAFBDQ010000015">
    <property type="protein sequence ID" value="MBM7557671.1"/>
    <property type="molecule type" value="Genomic_DNA"/>
</dbReference>
<evidence type="ECO:0000256" key="6">
    <source>
        <dbReference type="ARBA" id="ARBA00022505"/>
    </source>
</evidence>
<dbReference type="Pfam" id="PF03453">
    <property type="entry name" value="MoeA_N"/>
    <property type="match status" value="1"/>
</dbReference>
<dbReference type="Pfam" id="PF12727">
    <property type="entry name" value="PBP_like"/>
    <property type="match status" value="1"/>
</dbReference>
<dbReference type="PROSITE" id="PS50077">
    <property type="entry name" value="HEAT_REPEAT"/>
    <property type="match status" value="1"/>
</dbReference>
<dbReference type="GO" id="GO:0005829">
    <property type="term" value="C:cytosol"/>
    <property type="evidence" value="ECO:0007669"/>
    <property type="project" value="TreeGrafter"/>
</dbReference>
<feature type="domain" description="MoaB/Mog" evidence="10">
    <location>
        <begin position="174"/>
        <end position="311"/>
    </location>
</feature>
<gene>
    <name evidence="11" type="ORF">JOC47_002537</name>
</gene>
<reference evidence="11" key="1">
    <citation type="submission" date="2021-01" db="EMBL/GenBank/DDBJ databases">
        <title>Genomic Encyclopedia of Type Strains, Phase IV (KMG-IV): sequencing the most valuable type-strain genomes for metagenomic binning, comparative biology and taxonomic classification.</title>
        <authorList>
            <person name="Goeker M."/>
        </authorList>
    </citation>
    <scope>NUCLEOTIDE SEQUENCE</scope>
    <source>
        <strain evidence="11">DSM 23230</strain>
    </source>
</reference>
<evidence type="ECO:0000259" key="10">
    <source>
        <dbReference type="SMART" id="SM00852"/>
    </source>
</evidence>
<dbReference type="PANTHER" id="PTHR10192">
    <property type="entry name" value="MOLYBDOPTERIN BIOSYNTHESIS PROTEIN"/>
    <property type="match status" value="1"/>
</dbReference>
<dbReference type="EC" id="2.10.1.1" evidence="4 9"/>
<evidence type="ECO:0000256" key="2">
    <source>
        <dbReference type="ARBA" id="ARBA00005046"/>
    </source>
</evidence>
<keyword evidence="9" id="KW-0808">Transferase</keyword>
<dbReference type="SUPFAM" id="SSF63867">
    <property type="entry name" value="MoeA C-terminal domain-like"/>
    <property type="match status" value="1"/>
</dbReference>
<protein>
    <recommendedName>
        <fullName evidence="5 9">Molybdopterin molybdenumtransferase</fullName>
        <ecNumber evidence="4 9">2.10.1.1</ecNumber>
    </recommendedName>
</protein>
<dbReference type="InterPro" id="IPR021133">
    <property type="entry name" value="HEAT_type_2"/>
</dbReference>
<dbReference type="InterPro" id="IPR005111">
    <property type="entry name" value="MoeA_C_domain_IV"/>
</dbReference>
<evidence type="ECO:0000256" key="1">
    <source>
        <dbReference type="ARBA" id="ARBA00002901"/>
    </source>
</evidence>
<dbReference type="Gene3D" id="3.90.105.10">
    <property type="entry name" value="Molybdopterin biosynthesis moea protein, domain 2"/>
    <property type="match status" value="1"/>
</dbReference>
<dbReference type="InterPro" id="IPR005110">
    <property type="entry name" value="MoeA_linker/N"/>
</dbReference>
<comment type="catalytic activity">
    <reaction evidence="8">
        <text>adenylyl-molybdopterin + molybdate = Mo-molybdopterin + AMP + H(+)</text>
        <dbReference type="Rhea" id="RHEA:35047"/>
        <dbReference type="ChEBI" id="CHEBI:15378"/>
        <dbReference type="ChEBI" id="CHEBI:36264"/>
        <dbReference type="ChEBI" id="CHEBI:62727"/>
        <dbReference type="ChEBI" id="CHEBI:71302"/>
        <dbReference type="ChEBI" id="CHEBI:456215"/>
        <dbReference type="EC" id="2.10.1.1"/>
    </reaction>
</comment>
<dbReference type="InterPro" id="IPR036688">
    <property type="entry name" value="MoeA_C_domain_IV_sf"/>
</dbReference>
<keyword evidence="12" id="KW-1185">Reference proteome</keyword>
<evidence type="ECO:0000313" key="11">
    <source>
        <dbReference type="EMBL" id="MBM7557671.1"/>
    </source>
</evidence>
<dbReference type="InterPro" id="IPR038987">
    <property type="entry name" value="MoeA-like"/>
</dbReference>
<dbReference type="InterPro" id="IPR024370">
    <property type="entry name" value="PBP_domain"/>
</dbReference>
<dbReference type="GO" id="GO:0061599">
    <property type="term" value="F:molybdopterin molybdotransferase activity"/>
    <property type="evidence" value="ECO:0007669"/>
    <property type="project" value="UniProtKB-UniRule"/>
</dbReference>
<evidence type="ECO:0000256" key="3">
    <source>
        <dbReference type="ARBA" id="ARBA00010763"/>
    </source>
</evidence>
<accession>A0A938XTW6</accession>
<organism evidence="11 12">
    <name type="scientific">Halanaerobacter jeridensis</name>
    <dbReference type="NCBI Taxonomy" id="706427"/>
    <lineage>
        <taxon>Bacteria</taxon>
        <taxon>Bacillati</taxon>
        <taxon>Bacillota</taxon>
        <taxon>Clostridia</taxon>
        <taxon>Halanaerobiales</taxon>
        <taxon>Halobacteroidaceae</taxon>
        <taxon>Halanaerobacter</taxon>
    </lineage>
</organism>
<comment type="caution">
    <text evidence="11">The sequence shown here is derived from an EMBL/GenBank/DDBJ whole genome shotgun (WGS) entry which is preliminary data.</text>
</comment>